<organism evidence="1 2">
    <name type="scientific">Ideonella paludis</name>
    <dbReference type="NCBI Taxonomy" id="1233411"/>
    <lineage>
        <taxon>Bacteria</taxon>
        <taxon>Pseudomonadati</taxon>
        <taxon>Pseudomonadota</taxon>
        <taxon>Betaproteobacteria</taxon>
        <taxon>Burkholderiales</taxon>
        <taxon>Sphaerotilaceae</taxon>
        <taxon>Ideonella</taxon>
    </lineage>
</organism>
<name>A0ABS5DYM5_9BURK</name>
<gene>
    <name evidence="1" type="ORF">KAK11_13025</name>
</gene>
<reference evidence="1 2" key="1">
    <citation type="submission" date="2021-04" db="EMBL/GenBank/DDBJ databases">
        <title>The genome sequence of type strain Ideonella paludis KCTC 32238.</title>
        <authorList>
            <person name="Liu Y."/>
        </authorList>
    </citation>
    <scope>NUCLEOTIDE SEQUENCE [LARGE SCALE GENOMIC DNA]</scope>
    <source>
        <strain evidence="1 2">KCTC 32238</strain>
    </source>
</reference>
<dbReference type="EMBL" id="JAGQDG010000004">
    <property type="protein sequence ID" value="MBQ0936256.1"/>
    <property type="molecule type" value="Genomic_DNA"/>
</dbReference>
<sequence>MNDFPSSPNMTLKVLSALMICAGVAGCASVPRSGDEASLRTLKKLAVVSVLGQKVERTYIGFTVFNNAYSTEDFTPLKLDEYFEGLMAGAVSSTGRTVQSTTWDRASLAKANEDMREVDVSKISDGIALVCRNAGADAVLLLSASTSSYGSSSIRFTGLSVWAGINRPALLDTHGRLSLISCSGQQLLANRILGEGQGSDGKLFQTSVPSPARAQLQKGDSWTSEEKARIAASVKETNTKILPGSTLKLLGEK</sequence>
<dbReference type="Proteomes" id="UP000672097">
    <property type="component" value="Unassembled WGS sequence"/>
</dbReference>
<dbReference type="RefSeq" id="WP_210809560.1">
    <property type="nucleotide sequence ID" value="NZ_JAGQDG010000004.1"/>
</dbReference>
<evidence type="ECO:0000313" key="1">
    <source>
        <dbReference type="EMBL" id="MBQ0936256.1"/>
    </source>
</evidence>
<protein>
    <recommendedName>
        <fullName evidence="3">Lipoprotein</fullName>
    </recommendedName>
</protein>
<accession>A0ABS5DYM5</accession>
<proteinExistence type="predicted"/>
<evidence type="ECO:0008006" key="3">
    <source>
        <dbReference type="Google" id="ProtNLM"/>
    </source>
</evidence>
<comment type="caution">
    <text evidence="1">The sequence shown here is derived from an EMBL/GenBank/DDBJ whole genome shotgun (WGS) entry which is preliminary data.</text>
</comment>
<evidence type="ECO:0000313" key="2">
    <source>
        <dbReference type="Proteomes" id="UP000672097"/>
    </source>
</evidence>
<keyword evidence="2" id="KW-1185">Reference proteome</keyword>